<evidence type="ECO:0000313" key="2">
    <source>
        <dbReference type="EMBL" id="CAL1401657.1"/>
    </source>
</evidence>
<reference evidence="2 3" key="1">
    <citation type="submission" date="2024-04" db="EMBL/GenBank/DDBJ databases">
        <authorList>
            <person name="Fracassetti M."/>
        </authorList>
    </citation>
    <scope>NUCLEOTIDE SEQUENCE [LARGE SCALE GENOMIC DNA]</scope>
</reference>
<evidence type="ECO:0000256" key="1">
    <source>
        <dbReference type="SAM" id="MobiDB-lite"/>
    </source>
</evidence>
<sequence>MVSWRPLGTWEEEDMGRRGRGGEMTESEEGQGRGGDGDHRAELGEGPFDEGGCGQVRGETTSGVRRRVGLGFRLGLGLGWILGMEKRGRFGEAEVKRGHFGMEAELRHLWCEAQKRAS</sequence>
<organism evidence="2 3">
    <name type="scientific">Linum trigynum</name>
    <dbReference type="NCBI Taxonomy" id="586398"/>
    <lineage>
        <taxon>Eukaryota</taxon>
        <taxon>Viridiplantae</taxon>
        <taxon>Streptophyta</taxon>
        <taxon>Embryophyta</taxon>
        <taxon>Tracheophyta</taxon>
        <taxon>Spermatophyta</taxon>
        <taxon>Magnoliopsida</taxon>
        <taxon>eudicotyledons</taxon>
        <taxon>Gunneridae</taxon>
        <taxon>Pentapetalae</taxon>
        <taxon>rosids</taxon>
        <taxon>fabids</taxon>
        <taxon>Malpighiales</taxon>
        <taxon>Linaceae</taxon>
        <taxon>Linum</taxon>
    </lineage>
</organism>
<dbReference type="Proteomes" id="UP001497516">
    <property type="component" value="Chromosome 7"/>
</dbReference>
<proteinExistence type="predicted"/>
<dbReference type="EMBL" id="OZ034820">
    <property type="protein sequence ID" value="CAL1401657.1"/>
    <property type="molecule type" value="Genomic_DNA"/>
</dbReference>
<gene>
    <name evidence="2" type="ORF">LTRI10_LOCUS41703</name>
</gene>
<feature type="region of interest" description="Disordered" evidence="1">
    <location>
        <begin position="1"/>
        <end position="60"/>
    </location>
</feature>
<name>A0AAV2FUF7_9ROSI</name>
<protein>
    <submittedName>
        <fullName evidence="2">Uncharacterized protein</fullName>
    </submittedName>
</protein>
<accession>A0AAV2FUF7</accession>
<keyword evidence="3" id="KW-1185">Reference proteome</keyword>
<dbReference type="AlphaFoldDB" id="A0AAV2FUF7"/>
<evidence type="ECO:0000313" key="3">
    <source>
        <dbReference type="Proteomes" id="UP001497516"/>
    </source>
</evidence>